<proteinExistence type="predicted"/>
<dbReference type="AlphaFoldDB" id="A0A8J5X050"/>
<comment type="caution">
    <text evidence="2">The sequence shown here is derived from an EMBL/GenBank/DDBJ whole genome shotgun (WGS) entry which is preliminary data.</text>
</comment>
<feature type="region of interest" description="Disordered" evidence="1">
    <location>
        <begin position="40"/>
        <end position="77"/>
    </location>
</feature>
<organism evidence="2 3">
    <name type="scientific">Zizania palustris</name>
    <name type="common">Northern wild rice</name>
    <dbReference type="NCBI Taxonomy" id="103762"/>
    <lineage>
        <taxon>Eukaryota</taxon>
        <taxon>Viridiplantae</taxon>
        <taxon>Streptophyta</taxon>
        <taxon>Embryophyta</taxon>
        <taxon>Tracheophyta</taxon>
        <taxon>Spermatophyta</taxon>
        <taxon>Magnoliopsida</taxon>
        <taxon>Liliopsida</taxon>
        <taxon>Poales</taxon>
        <taxon>Poaceae</taxon>
        <taxon>BOP clade</taxon>
        <taxon>Oryzoideae</taxon>
        <taxon>Oryzeae</taxon>
        <taxon>Zizaniinae</taxon>
        <taxon>Zizania</taxon>
    </lineage>
</organism>
<dbReference type="Proteomes" id="UP000729402">
    <property type="component" value="Unassembled WGS sequence"/>
</dbReference>
<sequence>MPLRQKKIVVRRPPLRQFPPLSAPPCGGHCFAVRRPPLRRFPPLSAHRRDTVKPRAPTTRTALHRALSPPNHAAGRHEQEAVQYCMEVCMEVPSDDPSNNNGHNNNEQEAAQVCIINV</sequence>
<protein>
    <submittedName>
        <fullName evidence="2">Uncharacterized protein</fullName>
    </submittedName>
</protein>
<dbReference type="EMBL" id="JAAALK010000079">
    <property type="protein sequence ID" value="KAG8100658.1"/>
    <property type="molecule type" value="Genomic_DNA"/>
</dbReference>
<gene>
    <name evidence="2" type="ORF">GUJ93_ZPchr0013g35139</name>
</gene>
<accession>A0A8J5X050</accession>
<evidence type="ECO:0000313" key="3">
    <source>
        <dbReference type="Proteomes" id="UP000729402"/>
    </source>
</evidence>
<name>A0A8J5X050_ZIZPA</name>
<keyword evidence="3" id="KW-1185">Reference proteome</keyword>
<evidence type="ECO:0000256" key="1">
    <source>
        <dbReference type="SAM" id="MobiDB-lite"/>
    </source>
</evidence>
<evidence type="ECO:0000313" key="2">
    <source>
        <dbReference type="EMBL" id="KAG8100658.1"/>
    </source>
</evidence>
<reference evidence="2" key="1">
    <citation type="journal article" date="2021" name="bioRxiv">
        <title>Whole Genome Assembly and Annotation of Northern Wild Rice, Zizania palustris L., Supports a Whole Genome Duplication in the Zizania Genus.</title>
        <authorList>
            <person name="Haas M."/>
            <person name="Kono T."/>
            <person name="Macchietto M."/>
            <person name="Millas R."/>
            <person name="McGilp L."/>
            <person name="Shao M."/>
            <person name="Duquette J."/>
            <person name="Hirsch C.N."/>
            <person name="Kimball J."/>
        </authorList>
    </citation>
    <scope>NUCLEOTIDE SEQUENCE</scope>
    <source>
        <tissue evidence="2">Fresh leaf tissue</tissue>
    </source>
</reference>
<reference evidence="2" key="2">
    <citation type="submission" date="2021-02" db="EMBL/GenBank/DDBJ databases">
        <authorList>
            <person name="Kimball J.A."/>
            <person name="Haas M.W."/>
            <person name="Macchietto M."/>
            <person name="Kono T."/>
            <person name="Duquette J."/>
            <person name="Shao M."/>
        </authorList>
    </citation>
    <scope>NUCLEOTIDE SEQUENCE</scope>
    <source>
        <tissue evidence="2">Fresh leaf tissue</tissue>
    </source>
</reference>